<feature type="domain" description="Secretion system C-terminal sorting" evidence="3">
    <location>
        <begin position="656"/>
        <end position="721"/>
    </location>
</feature>
<feature type="domain" description="T9SS-like galactose binding" evidence="4">
    <location>
        <begin position="518"/>
        <end position="637"/>
    </location>
</feature>
<feature type="domain" description="T9SS-like galactose binding" evidence="4">
    <location>
        <begin position="394"/>
        <end position="511"/>
    </location>
</feature>
<dbReference type="Pfam" id="PF18962">
    <property type="entry name" value="Por_Secre_tail"/>
    <property type="match status" value="1"/>
</dbReference>
<evidence type="ECO:0000259" key="3">
    <source>
        <dbReference type="Pfam" id="PF18962"/>
    </source>
</evidence>
<dbReference type="Proteomes" id="UP000248703">
    <property type="component" value="Unassembled WGS sequence"/>
</dbReference>
<keyword evidence="1 2" id="KW-0732">Signal</keyword>
<keyword evidence="6" id="KW-1185">Reference proteome</keyword>
<evidence type="ECO:0000313" key="6">
    <source>
        <dbReference type="Proteomes" id="UP000248703"/>
    </source>
</evidence>
<proteinExistence type="predicted"/>
<organism evidence="5 6">
    <name type="scientific">Olleya aquimaris</name>
    <dbReference type="NCBI Taxonomy" id="639310"/>
    <lineage>
        <taxon>Bacteria</taxon>
        <taxon>Pseudomonadati</taxon>
        <taxon>Bacteroidota</taxon>
        <taxon>Flavobacteriia</taxon>
        <taxon>Flavobacteriales</taxon>
        <taxon>Flavobacteriaceae</taxon>
    </lineage>
</organism>
<name>A0A327RNW8_9FLAO</name>
<sequence>MKQLYLVSLLLLTLSFGFAQPANDDCSNAQIITVSTTNLNVPFDINTATLNNQEGCSGTTADYADVWFEFTMPTNGNLYIDGSLSWNQFAIYDSCGGTELNCFSSNGLLDNLASGTTYKLRVFRGSGTASNTSYQNFNIIAFDSVTNDDCASSENITVSATPTTVNFEIGGAQINNEEGCTGTTNNYLDVWYDFTMPFDGNLYIGGDISWNNFALYDACSGTEIQCGNTNEFIEGLSSGTTYKLRVFRTIANADNSSYKSFSIVAYQSVANDTCATSENITVSTTASTVNFEIGGAEINNEEGCTSTTADYLDIWYDFTMPVSGNLYIDGSLSWNNFALYDACGGTLIQCGSSNEFIEGLTATTNYKLRVFRTVANADNTSYKSFSIIAYETVTNDDCASAENITLTTDQQTINFEIGGASINNEEGCTSTMNDYADIWYEFTMPVNGNVYVNGAINWNNFALYDACNGNLIQCGSSSEQFDGLTATTNYKLRVFRTLANTDNNGYRSFTIQAFEIINNDDCATAETINVLSGTPTTINFGIAGASINNEEGCSGGTVADYADIWYQFTMPEDGYIIIDGTINWNNFALYDACSGTELGCFSASGNIGGLTNGNTYLLRVFRGASTATNTSYKSFTIESSATLSTTNFNLEQSITVYPNPTSSVITISGSVAIQYLEVYSLLGQPVLKVNTQNQIDLTSLEAGMYVLNIHTKQGILTKKIIKN</sequence>
<protein>
    <submittedName>
        <fullName evidence="5">Putative secreted protein (Por secretion system target)</fullName>
    </submittedName>
</protein>
<dbReference type="InterPro" id="IPR056600">
    <property type="entry name" value="GBD_T9SS_assoc"/>
</dbReference>
<evidence type="ECO:0000256" key="2">
    <source>
        <dbReference type="SAM" id="SignalP"/>
    </source>
</evidence>
<feature type="domain" description="T9SS-like galactose binding" evidence="4">
    <location>
        <begin position="270"/>
        <end position="387"/>
    </location>
</feature>
<dbReference type="EMBL" id="QLLO01000001">
    <property type="protein sequence ID" value="RAJ18191.1"/>
    <property type="molecule type" value="Genomic_DNA"/>
</dbReference>
<dbReference type="NCBIfam" id="TIGR04183">
    <property type="entry name" value="Por_Secre_tail"/>
    <property type="match status" value="1"/>
</dbReference>
<dbReference type="AlphaFoldDB" id="A0A327RNW8"/>
<dbReference type="Pfam" id="PF23759">
    <property type="entry name" value="GBD_T9SS_assoc"/>
    <property type="match status" value="5"/>
</dbReference>
<accession>A0A327RNW8</accession>
<feature type="domain" description="T9SS-like galactose binding" evidence="4">
    <location>
        <begin position="146"/>
        <end position="262"/>
    </location>
</feature>
<comment type="caution">
    <text evidence="5">The sequence shown here is derived from an EMBL/GenBank/DDBJ whole genome shotgun (WGS) entry which is preliminary data.</text>
</comment>
<feature type="chain" id="PRO_5016394582" evidence="2">
    <location>
        <begin position="20"/>
        <end position="723"/>
    </location>
</feature>
<reference evidence="5 6" key="1">
    <citation type="submission" date="2018-06" db="EMBL/GenBank/DDBJ databases">
        <title>Genomic Encyclopedia of Archaeal and Bacterial Type Strains, Phase II (KMG-II): from individual species to whole genera.</title>
        <authorList>
            <person name="Goeker M."/>
        </authorList>
    </citation>
    <scope>NUCLEOTIDE SEQUENCE [LARGE SCALE GENOMIC DNA]</scope>
    <source>
        <strain evidence="5 6">DSM 24464</strain>
    </source>
</reference>
<evidence type="ECO:0000313" key="5">
    <source>
        <dbReference type="EMBL" id="RAJ18191.1"/>
    </source>
</evidence>
<evidence type="ECO:0000259" key="4">
    <source>
        <dbReference type="Pfam" id="PF23759"/>
    </source>
</evidence>
<gene>
    <name evidence="5" type="ORF">LY08_00466</name>
</gene>
<evidence type="ECO:0000256" key="1">
    <source>
        <dbReference type="ARBA" id="ARBA00022729"/>
    </source>
</evidence>
<feature type="signal peptide" evidence="2">
    <location>
        <begin position="1"/>
        <end position="19"/>
    </location>
</feature>
<dbReference type="InterPro" id="IPR026444">
    <property type="entry name" value="Secre_tail"/>
</dbReference>
<dbReference type="OrthoDB" id="860722at2"/>
<dbReference type="RefSeq" id="WP_111658816.1">
    <property type="nucleotide sequence ID" value="NZ_QLLO01000001.1"/>
</dbReference>
<feature type="domain" description="T9SS-like galactose binding" evidence="4">
    <location>
        <begin position="22"/>
        <end position="139"/>
    </location>
</feature>